<name>C7DI22_MICA2</name>
<dbReference type="EMBL" id="GG697241">
    <property type="protein sequence ID" value="EET89596.1"/>
    <property type="molecule type" value="Genomic_DNA"/>
</dbReference>
<evidence type="ECO:0000256" key="5">
    <source>
        <dbReference type="ARBA" id="ARBA00022679"/>
    </source>
</evidence>
<dbReference type="AlphaFoldDB" id="C7DI22"/>
<evidence type="ECO:0000256" key="4">
    <source>
        <dbReference type="ARBA" id="ARBA00012649"/>
    </source>
</evidence>
<comment type="pathway">
    <text evidence="2">Protein modification; protein glycosylation.</text>
</comment>
<feature type="domain" description="Glycosyltransferase subfamily 4-like N-terminal" evidence="16">
    <location>
        <begin position="14"/>
        <end position="185"/>
    </location>
</feature>
<evidence type="ECO:0000256" key="10">
    <source>
        <dbReference type="ARBA" id="ARBA00032047"/>
    </source>
</evidence>
<evidence type="ECO:0000256" key="8">
    <source>
        <dbReference type="ARBA" id="ARBA00022989"/>
    </source>
</evidence>
<dbReference type="GO" id="GO:0004378">
    <property type="term" value="F:GDP-Man:Man(1)GlcNAc(2)-PP-Dol alpha-1,3-mannosyltransferase activity"/>
    <property type="evidence" value="ECO:0007669"/>
    <property type="project" value="UniProtKB-EC"/>
</dbReference>
<dbReference type="GO" id="GO:0102704">
    <property type="term" value="F:GDP-Man:Man(2)GlcNAc(2)-PP-Dol alpha-1,6-mannosyltransferase activity"/>
    <property type="evidence" value="ECO:0007669"/>
    <property type="project" value="UniProtKB-EC"/>
</dbReference>
<organism evidence="17 18">
    <name type="scientific">Candidatus Micrarchaeum acidiphilum ARMAN-2</name>
    <dbReference type="NCBI Taxonomy" id="425595"/>
    <lineage>
        <taxon>Archaea</taxon>
        <taxon>Candidatus Micrarchaeota</taxon>
        <taxon>Candidatus Micrarchaeia</taxon>
        <taxon>Candidatus Micrarchaeales</taxon>
        <taxon>Candidatus Micrarchaeaceae</taxon>
        <taxon>Candidatus Micrarchaeum</taxon>
    </lineage>
</organism>
<comment type="catalytic activity">
    <reaction evidence="13">
        <text>a beta-D-Man-(1-&gt;4)-beta-D-GlcNAc-(1-&gt;4)-alpha-D-GlcNAc-diphospho-di-trans,poly-cis-dolichol + GDP-alpha-D-mannose = an alpha-D-Man-(1-&gt;3)-beta-D-Man-(1-&gt;4)-beta-D-GlcNAc-(1-&gt;4)-alpha-D-GlcNAc-diphospho-di-trans,poly-cis-dolichol + GDP + H(+)</text>
        <dbReference type="Rhea" id="RHEA:29515"/>
        <dbReference type="Rhea" id="RHEA-COMP:19511"/>
        <dbReference type="Rhea" id="RHEA-COMP:19513"/>
        <dbReference type="ChEBI" id="CHEBI:15378"/>
        <dbReference type="ChEBI" id="CHEBI:57527"/>
        <dbReference type="ChEBI" id="CHEBI:58189"/>
        <dbReference type="ChEBI" id="CHEBI:58472"/>
        <dbReference type="ChEBI" id="CHEBI:132510"/>
        <dbReference type="EC" id="2.4.1.132"/>
    </reaction>
    <physiologicalReaction direction="left-to-right" evidence="13">
        <dbReference type="Rhea" id="RHEA:29516"/>
    </physiologicalReaction>
</comment>
<evidence type="ECO:0000256" key="9">
    <source>
        <dbReference type="ARBA" id="ARBA00023136"/>
    </source>
</evidence>
<keyword evidence="18" id="KW-1185">Reference proteome</keyword>
<sequence>MDIAITQANLTMKGGAEKIVLKMAQHYKAKIYTAEYDKNATFPEFSDLDVEVIGTKAAAKILPYSRATQGLDYGMSFYRFVIKEDYDVINAHIAPSHWIRNSNERVVWYCHTPLRELYDLYAYRQKFRKVWSRPVYKVGASFVRKMDYGVVKKIEFIFANSENTRGRIKKYFGRDDAVVLNGAVDYQNYLDRGNDKYFLYPARISPNKRQDYAIRAFEIFRRISKSKGYRLILVGPVSKDSFYQEYYRKVIESSRATKGIEVMTEVNDKELIDLYSRCTAVIYPPLNEDYGLVPLEAMASRKPIIAVNEGGPRETVVDGKTGFLTGSEEEMARRMAMVAENDDLAAKLGRAGRAHVKKNYSWDRFFESFEKEARKVAKM</sequence>
<dbReference type="Pfam" id="PF00534">
    <property type="entry name" value="Glycos_transf_1"/>
    <property type="match status" value="1"/>
</dbReference>
<dbReference type="Proteomes" id="UP000332487">
    <property type="component" value="Unassembled WGS sequence"/>
</dbReference>
<proteinExistence type="predicted"/>
<reference evidence="17 18" key="2">
    <citation type="journal article" date="2010" name="Proc. Natl. Acad. Sci. U.S.A.">
        <title>Enigmatic, ultrasmall, uncultivated Archaea.</title>
        <authorList>
            <person name="Baker B.J."/>
            <person name="Comolli L.R."/>
            <person name="Dick G.J."/>
            <person name="Hauser L.J."/>
            <person name="Hyatt D."/>
            <person name="Dill B.D."/>
            <person name="Land M.L."/>
            <person name="Verberkmoes N.C."/>
            <person name="Hettich R.L."/>
            <person name="Banfield J.F."/>
        </authorList>
    </citation>
    <scope>NUCLEOTIDE SEQUENCE [LARGE SCALE GENOMIC DNA]</scope>
    <source>
        <strain evidence="17">ARMAN-2</strain>
    </source>
</reference>
<evidence type="ECO:0000313" key="17">
    <source>
        <dbReference type="EMBL" id="EET89596.1"/>
    </source>
</evidence>
<comment type="catalytic activity">
    <reaction evidence="14">
        <text>an alpha-D-Man-(1-&gt;3)-beta-D-Man-(1-&gt;4)-beta-D-GlcNAc-(1-&gt;4)-alpha-D-GlcNAc-diphospho-di-trans,poly-cis-dolichol + GDP-alpha-D-mannose = an alpha-D-Man-(1-&gt;3)-[alpha-D-Man-(1-&gt;6)]-beta-D-Man-(1-&gt;4)-beta-D-GlcNAc-(1-&gt;4)-alpha-D-GlcNAc-diphospho-di-trans,poly-cis-dolichol + GDP + H(+)</text>
        <dbReference type="Rhea" id="RHEA:29519"/>
        <dbReference type="Rhea" id="RHEA-COMP:19513"/>
        <dbReference type="Rhea" id="RHEA-COMP:19515"/>
        <dbReference type="ChEBI" id="CHEBI:15378"/>
        <dbReference type="ChEBI" id="CHEBI:57527"/>
        <dbReference type="ChEBI" id="CHEBI:58189"/>
        <dbReference type="ChEBI" id="CHEBI:132510"/>
        <dbReference type="ChEBI" id="CHEBI:132511"/>
        <dbReference type="EC" id="2.4.1.257"/>
    </reaction>
    <physiologicalReaction direction="left-to-right" evidence="14">
        <dbReference type="Rhea" id="RHEA:29520"/>
    </physiologicalReaction>
</comment>
<dbReference type="SUPFAM" id="SSF53756">
    <property type="entry name" value="UDP-Glycosyltransferase/glycogen phosphorylase"/>
    <property type="match status" value="1"/>
</dbReference>
<keyword evidence="8" id="KW-1133">Transmembrane helix</keyword>
<feature type="domain" description="Glycosyl transferase family 1" evidence="15">
    <location>
        <begin position="192"/>
        <end position="354"/>
    </location>
</feature>
<keyword evidence="5 17" id="KW-0808">Transferase</keyword>
<protein>
    <recommendedName>
        <fullName evidence="10">GDP-Man:Man(1)GlcNAc(2)-PP-Dol alpha-1,3-mannosyltransferase</fullName>
        <ecNumber evidence="4">2.4.1.132</ecNumber>
        <ecNumber evidence="3">2.4.1.257</ecNumber>
    </recommendedName>
    <alternativeName>
        <fullName evidence="12">GDP-Man:Man(1)GlcNAc(2)-PP-dolichol mannosyltransferase</fullName>
    </alternativeName>
    <alternativeName>
        <fullName evidence="11">GDP-Man:Man(2)GlcNAc(2)-PP-Dol alpha-1,6-mannosyltransferase</fullName>
    </alternativeName>
</protein>
<accession>C7DI22</accession>
<evidence type="ECO:0000256" key="7">
    <source>
        <dbReference type="ARBA" id="ARBA00022824"/>
    </source>
</evidence>
<evidence type="ECO:0000313" key="18">
    <source>
        <dbReference type="Proteomes" id="UP000332487"/>
    </source>
</evidence>
<evidence type="ECO:0000256" key="12">
    <source>
        <dbReference type="ARBA" id="ARBA00032874"/>
    </source>
</evidence>
<evidence type="ECO:0000256" key="6">
    <source>
        <dbReference type="ARBA" id="ARBA00022692"/>
    </source>
</evidence>
<dbReference type="InterPro" id="IPR001296">
    <property type="entry name" value="Glyco_trans_1"/>
</dbReference>
<dbReference type="Pfam" id="PF13439">
    <property type="entry name" value="Glyco_transf_4"/>
    <property type="match status" value="1"/>
</dbReference>
<dbReference type="Gene3D" id="3.40.50.2000">
    <property type="entry name" value="Glycogen Phosphorylase B"/>
    <property type="match status" value="2"/>
</dbReference>
<keyword evidence="7" id="KW-0256">Endoplasmic reticulum</keyword>
<gene>
    <name evidence="17" type="ORF">UNLARM2_0714</name>
</gene>
<keyword evidence="9" id="KW-0472">Membrane</keyword>
<dbReference type="PANTHER" id="PTHR45918">
    <property type="entry name" value="ALPHA-1,3/1,6-MANNOSYLTRANSFERASE ALG2"/>
    <property type="match status" value="1"/>
</dbReference>
<evidence type="ECO:0000256" key="13">
    <source>
        <dbReference type="ARBA" id="ARBA00045103"/>
    </source>
</evidence>
<dbReference type="UniPathway" id="UPA00378"/>
<evidence type="ECO:0000259" key="16">
    <source>
        <dbReference type="Pfam" id="PF13439"/>
    </source>
</evidence>
<evidence type="ECO:0000256" key="14">
    <source>
        <dbReference type="ARBA" id="ARBA00045104"/>
    </source>
</evidence>
<keyword evidence="6" id="KW-0812">Transmembrane</keyword>
<evidence type="ECO:0000256" key="3">
    <source>
        <dbReference type="ARBA" id="ARBA00011969"/>
    </source>
</evidence>
<evidence type="ECO:0000256" key="2">
    <source>
        <dbReference type="ARBA" id="ARBA00004922"/>
    </source>
</evidence>
<dbReference type="InterPro" id="IPR028098">
    <property type="entry name" value="Glyco_trans_4-like_N"/>
</dbReference>
<evidence type="ECO:0000256" key="11">
    <source>
        <dbReference type="ARBA" id="ARBA00032333"/>
    </source>
</evidence>
<dbReference type="PANTHER" id="PTHR45918:SF1">
    <property type="entry name" value="ALPHA-1,3_1,6-MANNOSYLTRANSFERASE ALG2"/>
    <property type="match status" value="1"/>
</dbReference>
<reference evidence="17 18" key="1">
    <citation type="journal article" date="2009" name="Genome Biol.">
        <title>Community-wide analysis of microbial genome sequence signatures.</title>
        <authorList>
            <person name="Dick G.J."/>
            <person name="Andersson A.F."/>
            <person name="Baker B.J."/>
            <person name="Simmons S.L."/>
            <person name="Thomas B.C."/>
            <person name="Yelton A.P."/>
            <person name="Banfield J.F."/>
        </authorList>
    </citation>
    <scope>NUCLEOTIDE SEQUENCE [LARGE SCALE GENOMIC DNA]</scope>
    <source>
        <strain evidence="17">ARMAN-2</strain>
    </source>
</reference>
<dbReference type="InterPro" id="IPR027054">
    <property type="entry name" value="ALG2"/>
</dbReference>
<evidence type="ECO:0000259" key="15">
    <source>
        <dbReference type="Pfam" id="PF00534"/>
    </source>
</evidence>
<dbReference type="EC" id="2.4.1.257" evidence="3"/>
<dbReference type="EC" id="2.4.1.132" evidence="4"/>
<evidence type="ECO:0000256" key="1">
    <source>
        <dbReference type="ARBA" id="ARBA00004586"/>
    </source>
</evidence>
<comment type="subcellular location">
    <subcellularLocation>
        <location evidence="1">Endoplasmic reticulum membrane</location>
    </subcellularLocation>
</comment>